<dbReference type="KEGG" id="rhg:EXZ61_14750"/>
<proteinExistence type="predicted"/>
<protein>
    <submittedName>
        <fullName evidence="1">Uncharacterized protein</fullName>
    </submittedName>
</protein>
<evidence type="ECO:0000313" key="2">
    <source>
        <dbReference type="Proteomes" id="UP000317365"/>
    </source>
</evidence>
<keyword evidence="2" id="KW-1185">Reference proteome</keyword>
<dbReference type="EMBL" id="CP036282">
    <property type="protein sequence ID" value="QDL55327.1"/>
    <property type="molecule type" value="Genomic_DNA"/>
</dbReference>
<dbReference type="AlphaFoldDB" id="A0A515ERM3"/>
<organism evidence="1 2">
    <name type="scientific">Rhodoferax aquaticus</name>
    <dbReference type="NCBI Taxonomy" id="2527691"/>
    <lineage>
        <taxon>Bacteria</taxon>
        <taxon>Pseudomonadati</taxon>
        <taxon>Pseudomonadota</taxon>
        <taxon>Betaproteobacteria</taxon>
        <taxon>Burkholderiales</taxon>
        <taxon>Comamonadaceae</taxon>
        <taxon>Rhodoferax</taxon>
    </lineage>
</organism>
<dbReference type="InterPro" id="IPR014054">
    <property type="entry name" value="Phage_regulatory_Rha"/>
</dbReference>
<reference evidence="2" key="1">
    <citation type="submission" date="2019-02" db="EMBL/GenBank/DDBJ databases">
        <title>Complete genome sequence of Rhodoferax sp. Gr-4.</title>
        <authorList>
            <person name="Jin L."/>
        </authorList>
    </citation>
    <scope>NUCLEOTIDE SEQUENCE [LARGE SCALE GENOMIC DNA]</scope>
    <source>
        <strain evidence="2">Gr-4</strain>
    </source>
</reference>
<accession>A0A515ERM3</accession>
<name>A0A515ERM3_9BURK</name>
<dbReference type="Proteomes" id="UP000317365">
    <property type="component" value="Chromosome"/>
</dbReference>
<evidence type="ECO:0000313" key="1">
    <source>
        <dbReference type="EMBL" id="QDL55327.1"/>
    </source>
</evidence>
<gene>
    <name evidence="1" type="ORF">EXZ61_14750</name>
</gene>
<sequence>MGVPDRRQQINVLRDIAALLAEISLLNFEEPNAISRPNLGEPDSISGRNFAPATYTDKRGKTYAEYRLSRDGFSLLAMGFTGREAKVLNQEQ</sequence>
<dbReference type="Pfam" id="PF09669">
    <property type="entry name" value="Phage_pRha"/>
    <property type="match status" value="1"/>
</dbReference>
<reference evidence="2" key="2">
    <citation type="journal article" date="2020" name="Int. J. Syst. Evol. Microbiol.">
        <title>Genomic insights into a novel species Rhodoferax aquaticus sp. nov., isolated from freshwater.</title>
        <authorList>
            <person name="Li T."/>
            <person name="Zhuo Y."/>
            <person name="Jin C.Z."/>
            <person name="Wu X."/>
            <person name="Ko S.R."/>
            <person name="Jin F.J."/>
            <person name="Ahn C.Y."/>
            <person name="Oh H.M."/>
            <person name="Lee H.G."/>
            <person name="Jin L."/>
        </authorList>
    </citation>
    <scope>NUCLEOTIDE SEQUENCE [LARGE SCALE GENOMIC DNA]</scope>
    <source>
        <strain evidence="2">Gr-4</strain>
    </source>
</reference>